<dbReference type="SUPFAM" id="SSF53474">
    <property type="entry name" value="alpha/beta-Hydrolases"/>
    <property type="match status" value="1"/>
</dbReference>
<accession>A0A9X3EBK6</accession>
<sequence length="215" mass="23500">MPDYEPQHSLVLNQPQRPHRLLLLFHGVGSSAQDLASLGTLLGNEDRDCMVVSVNAPFPTDFGQGWQWFSVGSVTEENRIRRVAEAMPLFVQCVHYWQKMARVSAADTWLLGFSQGSIMALESLRESSLLAGHILAIAGRLARPIDAATADTRVSLFHGESDGVIPVQHSLDACRQLCALGLTASVQTFSKLGHGINQEMLQALVSAFLDDPHRA</sequence>
<comment type="similarity">
    <text evidence="1">Belongs to the AB hydrolase superfamily. AB hydrolase 2 family.</text>
</comment>
<dbReference type="NCBIfam" id="NF008525">
    <property type="entry name" value="PRK11460.1"/>
    <property type="match status" value="1"/>
</dbReference>
<dbReference type="Pfam" id="PF02230">
    <property type="entry name" value="Abhydrolase_2"/>
    <property type="match status" value="1"/>
</dbReference>
<comment type="caution">
    <text evidence="4">The sequence shown here is derived from an EMBL/GenBank/DDBJ whole genome shotgun (WGS) entry which is preliminary data.</text>
</comment>
<dbReference type="PANTHER" id="PTHR10655">
    <property type="entry name" value="LYSOPHOSPHOLIPASE-RELATED"/>
    <property type="match status" value="1"/>
</dbReference>
<dbReference type="AlphaFoldDB" id="A0A9X3EBK6"/>
<dbReference type="InterPro" id="IPR029058">
    <property type="entry name" value="AB_hydrolase_fold"/>
</dbReference>
<evidence type="ECO:0000313" key="5">
    <source>
        <dbReference type="Proteomes" id="UP001150830"/>
    </source>
</evidence>
<organism evidence="4 5">
    <name type="scientific">Parathalassolituus penaei</name>
    <dbReference type="NCBI Taxonomy" id="2997323"/>
    <lineage>
        <taxon>Bacteria</taxon>
        <taxon>Pseudomonadati</taxon>
        <taxon>Pseudomonadota</taxon>
        <taxon>Gammaproteobacteria</taxon>
        <taxon>Oceanospirillales</taxon>
        <taxon>Oceanospirillaceae</taxon>
        <taxon>Parathalassolituus</taxon>
    </lineage>
</organism>
<dbReference type="InterPro" id="IPR050565">
    <property type="entry name" value="LYPA1-2/EST-like"/>
</dbReference>
<evidence type="ECO:0000256" key="1">
    <source>
        <dbReference type="ARBA" id="ARBA00006499"/>
    </source>
</evidence>
<dbReference type="RefSeq" id="WP_283172764.1">
    <property type="nucleotide sequence ID" value="NZ_JAPNOA010000018.1"/>
</dbReference>
<proteinExistence type="inferred from homology"/>
<evidence type="ECO:0000313" key="4">
    <source>
        <dbReference type="EMBL" id="MCY0964548.1"/>
    </source>
</evidence>
<dbReference type="Gene3D" id="3.40.50.1820">
    <property type="entry name" value="alpha/beta hydrolase"/>
    <property type="match status" value="1"/>
</dbReference>
<keyword evidence="2" id="KW-0378">Hydrolase</keyword>
<evidence type="ECO:0000256" key="2">
    <source>
        <dbReference type="ARBA" id="ARBA00022801"/>
    </source>
</evidence>
<dbReference type="GO" id="GO:0016787">
    <property type="term" value="F:hydrolase activity"/>
    <property type="evidence" value="ECO:0007669"/>
    <property type="project" value="UniProtKB-KW"/>
</dbReference>
<name>A0A9X3EBK6_9GAMM</name>
<dbReference type="EMBL" id="JAPNOA010000018">
    <property type="protein sequence ID" value="MCY0964548.1"/>
    <property type="molecule type" value="Genomic_DNA"/>
</dbReference>
<dbReference type="Proteomes" id="UP001150830">
    <property type="component" value="Unassembled WGS sequence"/>
</dbReference>
<gene>
    <name evidence="4" type="primary">ypfH</name>
    <name evidence="4" type="ORF">OUO13_05060</name>
</gene>
<dbReference type="PANTHER" id="PTHR10655:SF17">
    <property type="entry name" value="LYSOPHOSPHOLIPASE-LIKE PROTEIN 1"/>
    <property type="match status" value="1"/>
</dbReference>
<dbReference type="InterPro" id="IPR003140">
    <property type="entry name" value="PLipase/COase/thioEstase"/>
</dbReference>
<evidence type="ECO:0000259" key="3">
    <source>
        <dbReference type="Pfam" id="PF02230"/>
    </source>
</evidence>
<feature type="domain" description="Phospholipase/carboxylesterase/thioesterase" evidence="3">
    <location>
        <begin position="8"/>
        <end position="205"/>
    </location>
</feature>
<reference evidence="4" key="1">
    <citation type="submission" date="2022-11" db="EMBL/GenBank/DDBJ databases">
        <title>Parathalassolutuus dongxingensis gen. nov., sp. nov., a novel member of family Oceanospirillaceae isolated from a coastal shrimp pond in Guangxi, China.</title>
        <authorList>
            <person name="Chen H."/>
        </authorList>
    </citation>
    <scope>NUCLEOTIDE SEQUENCE</scope>
    <source>
        <strain evidence="4">G-43</strain>
    </source>
</reference>
<keyword evidence="5" id="KW-1185">Reference proteome</keyword>
<protein>
    <submittedName>
        <fullName evidence="4">Esterase</fullName>
    </submittedName>
</protein>